<dbReference type="GO" id="GO:0016787">
    <property type="term" value="F:hydrolase activity"/>
    <property type="evidence" value="ECO:0007669"/>
    <property type="project" value="UniProtKB-KW"/>
</dbReference>
<feature type="domain" description="Calcium-transporting P-type ATPase N-terminal autoinhibitory" evidence="2">
    <location>
        <begin position="5"/>
        <end position="48"/>
    </location>
</feature>
<dbReference type="Pfam" id="PF12515">
    <property type="entry name" value="CaATP_NAI"/>
    <property type="match status" value="1"/>
</dbReference>
<sequence>MEKYLRENFSVQPKNPSEDALLRWRSAVSVVKNPRRRFRMVANLAQRADAEQKRKKLQARIHSNSNTSQ</sequence>
<dbReference type="GO" id="GO:0005516">
    <property type="term" value="F:calmodulin binding"/>
    <property type="evidence" value="ECO:0007669"/>
    <property type="project" value="InterPro"/>
</dbReference>
<evidence type="ECO:0000259" key="2">
    <source>
        <dbReference type="Pfam" id="PF12515"/>
    </source>
</evidence>
<dbReference type="AlphaFoldDB" id="A0A0B2RD86"/>
<organism evidence="3">
    <name type="scientific">Glycine soja</name>
    <name type="common">Wild soybean</name>
    <dbReference type="NCBI Taxonomy" id="3848"/>
    <lineage>
        <taxon>Eukaryota</taxon>
        <taxon>Viridiplantae</taxon>
        <taxon>Streptophyta</taxon>
        <taxon>Embryophyta</taxon>
        <taxon>Tracheophyta</taxon>
        <taxon>Spermatophyta</taxon>
        <taxon>Magnoliopsida</taxon>
        <taxon>eudicotyledons</taxon>
        <taxon>Gunneridae</taxon>
        <taxon>Pentapetalae</taxon>
        <taxon>rosids</taxon>
        <taxon>fabids</taxon>
        <taxon>Fabales</taxon>
        <taxon>Fabaceae</taxon>
        <taxon>Papilionoideae</taxon>
        <taxon>50 kb inversion clade</taxon>
        <taxon>NPAAA clade</taxon>
        <taxon>indigoferoid/millettioid clade</taxon>
        <taxon>Phaseoleae</taxon>
        <taxon>Glycine</taxon>
        <taxon>Glycine subgen. Soja</taxon>
    </lineage>
</organism>
<feature type="region of interest" description="Disordered" evidence="1">
    <location>
        <begin position="47"/>
        <end position="69"/>
    </location>
</feature>
<dbReference type="Gene3D" id="1.20.5.170">
    <property type="match status" value="1"/>
</dbReference>
<evidence type="ECO:0000256" key="1">
    <source>
        <dbReference type="SAM" id="MobiDB-lite"/>
    </source>
</evidence>
<reference evidence="3" key="1">
    <citation type="submission" date="2014-07" db="EMBL/GenBank/DDBJ databases">
        <title>Identification of a novel salt tolerance gene in wild soybean by whole-genome sequencing.</title>
        <authorList>
            <person name="Lam H.-M."/>
            <person name="Qi X."/>
            <person name="Li M.-W."/>
            <person name="Liu X."/>
            <person name="Xie M."/>
            <person name="Ni M."/>
            <person name="Xu X."/>
        </authorList>
    </citation>
    <scope>NUCLEOTIDE SEQUENCE [LARGE SCALE GENOMIC DNA]</scope>
    <source>
        <tissue evidence="3">Root</tissue>
    </source>
</reference>
<name>A0A0B2RD86_GLYSO</name>
<dbReference type="InterPro" id="IPR024750">
    <property type="entry name" value="Ca_ATPase_N_dom"/>
</dbReference>
<dbReference type="EMBL" id="KN650166">
    <property type="protein sequence ID" value="KHN32386.1"/>
    <property type="molecule type" value="Genomic_DNA"/>
</dbReference>
<dbReference type="SMR" id="A0A0B2RD86"/>
<dbReference type="Proteomes" id="UP000053555">
    <property type="component" value="Unassembled WGS sequence"/>
</dbReference>
<accession>A0A0B2RD86</accession>
<gene>
    <name evidence="3" type="ORF">glysoja_026280</name>
</gene>
<evidence type="ECO:0000313" key="3">
    <source>
        <dbReference type="EMBL" id="KHN32386.1"/>
    </source>
</evidence>
<dbReference type="EC" id="3.6.3.8" evidence="3"/>
<protein>
    <submittedName>
        <fullName evidence="3">Calcium-transporting ATPase 1, chloroplastic</fullName>
        <ecNumber evidence="3">3.6.3.8</ecNumber>
    </submittedName>
</protein>
<keyword evidence="3" id="KW-0378">Hydrolase</keyword>
<proteinExistence type="predicted"/>